<dbReference type="AlphaFoldDB" id="A0A818NYK3"/>
<dbReference type="InterPro" id="IPR016024">
    <property type="entry name" value="ARM-type_fold"/>
</dbReference>
<dbReference type="Gene3D" id="1.25.10.10">
    <property type="entry name" value="Leucine-rich Repeat Variant"/>
    <property type="match status" value="1"/>
</dbReference>
<dbReference type="EMBL" id="CAJOBD010000211">
    <property type="protein sequence ID" value="CAF3614554.1"/>
    <property type="molecule type" value="Genomic_DNA"/>
</dbReference>
<protein>
    <recommendedName>
        <fullName evidence="2">TIR domain-containing protein</fullName>
    </recommendedName>
</protein>
<evidence type="ECO:0000313" key="3">
    <source>
        <dbReference type="EMBL" id="CAF0975171.1"/>
    </source>
</evidence>
<name>A0A818NYK3_9BILA</name>
<accession>A0A818NYK3</accession>
<dbReference type="Proteomes" id="UP000663836">
    <property type="component" value="Unassembled WGS sequence"/>
</dbReference>
<dbReference type="SUPFAM" id="SSF52200">
    <property type="entry name" value="Toll/Interleukin receptor TIR domain"/>
    <property type="match status" value="1"/>
</dbReference>
<proteinExistence type="predicted"/>
<dbReference type="InterPro" id="IPR035897">
    <property type="entry name" value="Toll_tir_struct_dom_sf"/>
</dbReference>
<dbReference type="PROSITE" id="PS50104">
    <property type="entry name" value="TIR"/>
    <property type="match status" value="1"/>
</dbReference>
<feature type="compositionally biased region" description="Low complexity" evidence="1">
    <location>
        <begin position="850"/>
        <end position="859"/>
    </location>
</feature>
<dbReference type="InterPro" id="IPR011989">
    <property type="entry name" value="ARM-like"/>
</dbReference>
<evidence type="ECO:0000313" key="5">
    <source>
        <dbReference type="Proteomes" id="UP000663836"/>
    </source>
</evidence>
<dbReference type="PANTHER" id="PTHR46270:SF2">
    <property type="entry name" value="TIR DOMAIN-CONTAINING PROTEIN"/>
    <property type="match status" value="1"/>
</dbReference>
<evidence type="ECO:0000256" key="1">
    <source>
        <dbReference type="SAM" id="MobiDB-lite"/>
    </source>
</evidence>
<feature type="domain" description="TIR" evidence="2">
    <location>
        <begin position="715"/>
        <end position="839"/>
    </location>
</feature>
<gene>
    <name evidence="4" type="ORF">JBS370_LOCUS4469</name>
    <name evidence="3" type="ORF">ZHD862_LOCUS11212</name>
</gene>
<evidence type="ECO:0000259" key="2">
    <source>
        <dbReference type="PROSITE" id="PS50104"/>
    </source>
</evidence>
<dbReference type="SUPFAM" id="SSF48371">
    <property type="entry name" value="ARM repeat"/>
    <property type="match status" value="1"/>
</dbReference>
<sequence>MANTDVNIQRYILIFDDLYEKIQKLEDNEKNDIILKALSTINDIPNVMLLNLVDHKLFIEIRSKVIDLLDRWCMNGLNEHEADILDSLIEELALEYRCGKRDIRNEDIYNKLLFYSPLLNVIKINFDNISLKSSNDQVLSIFNTLVHRLIYLSDVFDDDKSNMLKPIFDSIIKLVTKSDSSEKDNFILTYYIRFITFDGYLEKSIIDHDVIDAIIQVPTEVLSSTCLNGHKLFPKIISILTDLFDKWLTLSEHDKVICSKLINIFQRTYYGCLSGGLNMILNRSTLINTIKICLENSLKIKTYDNQYYSNLTKLITKLTVTDSRERDCLETILKPLDQLLLAHITSINYKNSFEHIQNDPSIYNDKDEFFLFTCVNYILSAKEDINNELYDRMSKYYEYMLKELIFISNEFENKSIRSSFMYIILILNRLYTTKQFLNVLDDLILLFNKMPDGFLLEDNSEEDQNYEIGISWQDDFPKSLDSLNETSIPARFIYSILSKIYACVRDSNIISVIKDKHIAETILRLTTVNSQSIQRLAYNILALVMSENDVRKLAQPDKITSVFIEFLKEAHEKQSYLFDDYRTQLIDTLKAFLQHDQIKEEFIKQDGLSLIMKFLYNRDEYGRSYSETNKSDALELICILAFDDHVAQILKQNQLFMTTVKSILTIESDKCEYDQEMAERNVERIKKAANSVLWVLENEEKTLNNNNNNEQRNNDAYDLMISYSWNDMDLAHKISDYLTANKHYNVWIDRDKMHGSIIDSMASAIESSNTILMCMSETYKRSENCKAEAEYARKRKRCIIPLMMREKYDPDGWLGFICGQKLYIDFTKSEFETAMSKLTAEIEKNRQNKQQQQQQQQQQLSSSTTPISIQHETEPKTTPSKVIVQEETKLTTQHKNIEQSINISSRFNKIEQWSEQDISNFFHNKNLNLMLLLLPNINGWELVHFYKMCDMDSSKMYLALKEQLFVYHKKCLPIDVYLRFIGQLKEHILD</sequence>
<dbReference type="Gene3D" id="3.40.50.10140">
    <property type="entry name" value="Toll/interleukin-1 receptor homology (TIR) domain"/>
    <property type="match status" value="1"/>
</dbReference>
<dbReference type="InterPro" id="IPR000157">
    <property type="entry name" value="TIR_dom"/>
</dbReference>
<dbReference type="Proteomes" id="UP000663864">
    <property type="component" value="Unassembled WGS sequence"/>
</dbReference>
<dbReference type="PANTHER" id="PTHR46270">
    <property type="entry name" value="ARMADILLO-TYPE FOLD-RELATED"/>
    <property type="match status" value="1"/>
</dbReference>
<comment type="caution">
    <text evidence="4">The sequence shown here is derived from an EMBL/GenBank/DDBJ whole genome shotgun (WGS) entry which is preliminary data.</text>
</comment>
<feature type="compositionally biased region" description="Polar residues" evidence="1">
    <location>
        <begin position="860"/>
        <end position="880"/>
    </location>
</feature>
<evidence type="ECO:0000313" key="4">
    <source>
        <dbReference type="EMBL" id="CAF3614554.1"/>
    </source>
</evidence>
<feature type="region of interest" description="Disordered" evidence="1">
    <location>
        <begin position="844"/>
        <end position="880"/>
    </location>
</feature>
<dbReference type="EMBL" id="CAJNOT010000418">
    <property type="protein sequence ID" value="CAF0975171.1"/>
    <property type="molecule type" value="Genomic_DNA"/>
</dbReference>
<organism evidence="4 5">
    <name type="scientific">Rotaria sordida</name>
    <dbReference type="NCBI Taxonomy" id="392033"/>
    <lineage>
        <taxon>Eukaryota</taxon>
        <taxon>Metazoa</taxon>
        <taxon>Spiralia</taxon>
        <taxon>Gnathifera</taxon>
        <taxon>Rotifera</taxon>
        <taxon>Eurotatoria</taxon>
        <taxon>Bdelloidea</taxon>
        <taxon>Philodinida</taxon>
        <taxon>Philodinidae</taxon>
        <taxon>Rotaria</taxon>
    </lineage>
</organism>
<dbReference type="Pfam" id="PF13676">
    <property type="entry name" value="TIR_2"/>
    <property type="match status" value="1"/>
</dbReference>
<dbReference type="GO" id="GO:0007165">
    <property type="term" value="P:signal transduction"/>
    <property type="evidence" value="ECO:0007669"/>
    <property type="project" value="InterPro"/>
</dbReference>
<reference evidence="4" key="1">
    <citation type="submission" date="2021-02" db="EMBL/GenBank/DDBJ databases">
        <authorList>
            <person name="Nowell W R."/>
        </authorList>
    </citation>
    <scope>NUCLEOTIDE SEQUENCE</scope>
</reference>